<dbReference type="Proteomes" id="UP000815325">
    <property type="component" value="Unassembled WGS sequence"/>
</dbReference>
<dbReference type="EMBL" id="MU069624">
    <property type="protein sequence ID" value="KAF5837218.1"/>
    <property type="molecule type" value="Genomic_DNA"/>
</dbReference>
<evidence type="ECO:0000313" key="3">
    <source>
        <dbReference type="Proteomes" id="UP000815325"/>
    </source>
</evidence>
<reference evidence="2" key="1">
    <citation type="submission" date="2017-08" db="EMBL/GenBank/DDBJ databases">
        <authorList>
            <person name="Polle J.E."/>
            <person name="Barry K."/>
            <person name="Cushman J."/>
            <person name="Schmutz J."/>
            <person name="Tran D."/>
            <person name="Hathwaick L.T."/>
            <person name="Yim W.C."/>
            <person name="Jenkins J."/>
            <person name="Mckie-Krisberg Z.M."/>
            <person name="Prochnik S."/>
            <person name="Lindquist E."/>
            <person name="Dockter R.B."/>
            <person name="Adam C."/>
            <person name="Molina H."/>
            <person name="Bunkerborg J."/>
            <person name="Jin E."/>
            <person name="Buchheim M."/>
            <person name="Magnuson J."/>
        </authorList>
    </citation>
    <scope>NUCLEOTIDE SEQUENCE</scope>
    <source>
        <strain evidence="2">CCAP 19/18</strain>
    </source>
</reference>
<keyword evidence="3" id="KW-1185">Reference proteome</keyword>
<gene>
    <name evidence="2" type="ORF">DUNSADRAFT_4673</name>
</gene>
<accession>A0ABQ7GRI9</accession>
<comment type="caution">
    <text evidence="2">The sequence shown here is derived from an EMBL/GenBank/DDBJ whole genome shotgun (WGS) entry which is preliminary data.</text>
</comment>
<name>A0ABQ7GRI9_DUNSA</name>
<feature type="region of interest" description="Disordered" evidence="1">
    <location>
        <begin position="1"/>
        <end position="31"/>
    </location>
</feature>
<organism evidence="2 3">
    <name type="scientific">Dunaliella salina</name>
    <name type="common">Green alga</name>
    <name type="synonym">Protococcus salinus</name>
    <dbReference type="NCBI Taxonomy" id="3046"/>
    <lineage>
        <taxon>Eukaryota</taxon>
        <taxon>Viridiplantae</taxon>
        <taxon>Chlorophyta</taxon>
        <taxon>core chlorophytes</taxon>
        <taxon>Chlorophyceae</taxon>
        <taxon>CS clade</taxon>
        <taxon>Chlamydomonadales</taxon>
        <taxon>Dunaliellaceae</taxon>
        <taxon>Dunaliella</taxon>
    </lineage>
</organism>
<sequence>MRVPAALYAHALHRPHPVPADPLSRRPQPVAQTQCWRDAPCQLPRASQGLADQIQCLAARQRLHQQRRCWGRVWSPSALRPAAGQHPAAQAAAVPCRTNEHACAG</sequence>
<proteinExistence type="predicted"/>
<evidence type="ECO:0000313" key="2">
    <source>
        <dbReference type="EMBL" id="KAF5837218.1"/>
    </source>
</evidence>
<evidence type="ECO:0000256" key="1">
    <source>
        <dbReference type="SAM" id="MobiDB-lite"/>
    </source>
</evidence>
<protein>
    <submittedName>
        <fullName evidence="2">Uncharacterized protein</fullName>
    </submittedName>
</protein>